<comment type="subcellular location">
    <subcellularLocation>
        <location evidence="2 13">Cytoplasm</location>
    </subcellularLocation>
    <subcellularLocation>
        <location evidence="1">Nucleus</location>
    </subcellularLocation>
</comment>
<comment type="caution">
    <text evidence="17">The sequence shown here is derived from an EMBL/GenBank/DDBJ whole genome shotgun (WGS) entry which is preliminary data.</text>
</comment>
<dbReference type="InterPro" id="IPR035979">
    <property type="entry name" value="RBD_domain_sf"/>
</dbReference>
<dbReference type="NCBIfam" id="TIGR01628">
    <property type="entry name" value="PABP-1234"/>
    <property type="match status" value="1"/>
</dbReference>
<evidence type="ECO:0000256" key="5">
    <source>
        <dbReference type="ARBA" id="ARBA00022490"/>
    </source>
</evidence>
<organism evidence="17 18">
    <name type="scientific">Boothiomyces macroporosus</name>
    <dbReference type="NCBI Taxonomy" id="261099"/>
    <lineage>
        <taxon>Eukaryota</taxon>
        <taxon>Fungi</taxon>
        <taxon>Fungi incertae sedis</taxon>
        <taxon>Chytridiomycota</taxon>
        <taxon>Chytridiomycota incertae sedis</taxon>
        <taxon>Chytridiomycetes</taxon>
        <taxon>Rhizophydiales</taxon>
        <taxon>Terramycetaceae</taxon>
        <taxon>Boothiomyces</taxon>
    </lineage>
</organism>
<dbReference type="GO" id="GO:0051028">
    <property type="term" value="P:mRNA transport"/>
    <property type="evidence" value="ECO:0007669"/>
    <property type="project" value="UniProtKB-KW"/>
</dbReference>
<dbReference type="FunFam" id="3.30.70.330:FF:000648">
    <property type="entry name" value="Polyadenylate-binding protein"/>
    <property type="match status" value="1"/>
</dbReference>
<dbReference type="PROSITE" id="PS50102">
    <property type="entry name" value="RRM"/>
    <property type="match status" value="4"/>
</dbReference>
<dbReference type="Pfam" id="PF00076">
    <property type="entry name" value="RRM_1"/>
    <property type="match status" value="4"/>
</dbReference>
<keyword evidence="6" id="KW-0507">mRNA processing</keyword>
<dbReference type="CDD" id="cd12379">
    <property type="entry name" value="RRM2_I_PABPs"/>
    <property type="match status" value="1"/>
</dbReference>
<dbReference type="GO" id="GO:0006417">
    <property type="term" value="P:regulation of translation"/>
    <property type="evidence" value="ECO:0007669"/>
    <property type="project" value="UniProtKB-KW"/>
</dbReference>
<dbReference type="SMART" id="SM00517">
    <property type="entry name" value="PolyA"/>
    <property type="match status" value="1"/>
</dbReference>
<keyword evidence="9" id="KW-0810">Translation regulation</keyword>
<feature type="compositionally biased region" description="Polar residues" evidence="14">
    <location>
        <begin position="1"/>
        <end position="12"/>
    </location>
</feature>
<evidence type="ECO:0000313" key="18">
    <source>
        <dbReference type="Proteomes" id="UP001210925"/>
    </source>
</evidence>
<evidence type="ECO:0000256" key="2">
    <source>
        <dbReference type="ARBA" id="ARBA00004496"/>
    </source>
</evidence>
<feature type="domain" description="PABC" evidence="16">
    <location>
        <begin position="526"/>
        <end position="603"/>
    </location>
</feature>
<dbReference type="AlphaFoldDB" id="A0AAD5UN75"/>
<feature type="region of interest" description="Disordered" evidence="14">
    <location>
        <begin position="1"/>
        <end position="36"/>
    </location>
</feature>
<evidence type="ECO:0000256" key="7">
    <source>
        <dbReference type="ARBA" id="ARBA00022737"/>
    </source>
</evidence>
<evidence type="ECO:0000259" key="16">
    <source>
        <dbReference type="PROSITE" id="PS51309"/>
    </source>
</evidence>
<dbReference type="InterPro" id="IPR002004">
    <property type="entry name" value="PABP_HYD_C"/>
</dbReference>
<dbReference type="CDD" id="cd12381">
    <property type="entry name" value="RRM4_I_PABPs"/>
    <property type="match status" value="1"/>
</dbReference>
<dbReference type="SMART" id="SM00361">
    <property type="entry name" value="RRM_1"/>
    <property type="match status" value="4"/>
</dbReference>
<comment type="similarity">
    <text evidence="3 13">Belongs to the polyadenylate-binding protein type-1 family.</text>
</comment>
<dbReference type="EMBL" id="JADGKB010000001">
    <property type="protein sequence ID" value="KAJ3262663.1"/>
    <property type="molecule type" value="Genomic_DNA"/>
</dbReference>
<accession>A0AAD5UN75</accession>
<feature type="domain" description="RRM" evidence="15">
    <location>
        <begin position="212"/>
        <end position="289"/>
    </location>
</feature>
<dbReference type="SUPFAM" id="SSF54928">
    <property type="entry name" value="RNA-binding domain, RBD"/>
    <property type="match status" value="2"/>
</dbReference>
<keyword evidence="4" id="KW-0813">Transport</keyword>
<dbReference type="CDD" id="cd12380">
    <property type="entry name" value="RRM3_I_PABPs"/>
    <property type="match status" value="1"/>
</dbReference>
<dbReference type="InterPro" id="IPR045305">
    <property type="entry name" value="RRM2_I_PABPs"/>
</dbReference>
<comment type="function">
    <text evidence="13">Binds the poly(A) tail of mRNA.</text>
</comment>
<dbReference type="GO" id="GO:0006397">
    <property type="term" value="P:mRNA processing"/>
    <property type="evidence" value="ECO:0007669"/>
    <property type="project" value="UniProtKB-KW"/>
</dbReference>
<evidence type="ECO:0000256" key="14">
    <source>
        <dbReference type="SAM" id="MobiDB-lite"/>
    </source>
</evidence>
<dbReference type="InterPro" id="IPR000504">
    <property type="entry name" value="RRM_dom"/>
</dbReference>
<dbReference type="InterPro" id="IPR006515">
    <property type="entry name" value="PABP_1234"/>
</dbReference>
<dbReference type="InterPro" id="IPR034364">
    <property type="entry name" value="PABP_RRM1"/>
</dbReference>
<dbReference type="PANTHER" id="PTHR24012">
    <property type="entry name" value="RNA BINDING PROTEIN"/>
    <property type="match status" value="1"/>
</dbReference>
<dbReference type="SUPFAM" id="SSF63570">
    <property type="entry name" value="PABC (PABP) domain"/>
    <property type="match status" value="1"/>
</dbReference>
<evidence type="ECO:0000256" key="11">
    <source>
        <dbReference type="ARBA" id="ARBA00023242"/>
    </source>
</evidence>
<proteinExistence type="inferred from homology"/>
<evidence type="ECO:0000256" key="6">
    <source>
        <dbReference type="ARBA" id="ARBA00022664"/>
    </source>
</evidence>
<keyword evidence="5 13" id="KW-0963">Cytoplasm</keyword>
<evidence type="ECO:0000256" key="10">
    <source>
        <dbReference type="ARBA" id="ARBA00022884"/>
    </source>
</evidence>
<dbReference type="Gene3D" id="1.10.1900.10">
    <property type="entry name" value="c-terminal domain of poly(a) binding protein"/>
    <property type="match status" value="1"/>
</dbReference>
<keyword evidence="18" id="KW-1185">Reference proteome</keyword>
<evidence type="ECO:0000256" key="4">
    <source>
        <dbReference type="ARBA" id="ARBA00022448"/>
    </source>
</evidence>
<name>A0AAD5UN75_9FUNG</name>
<keyword evidence="10 12" id="KW-0694">RNA-binding</keyword>
<gene>
    <name evidence="17" type="primary">PAB1</name>
    <name evidence="17" type="ORF">HK103_000192</name>
</gene>
<dbReference type="CDD" id="cd12378">
    <property type="entry name" value="RRM1_I_PABPs"/>
    <property type="match status" value="1"/>
</dbReference>
<evidence type="ECO:0000313" key="17">
    <source>
        <dbReference type="EMBL" id="KAJ3262663.1"/>
    </source>
</evidence>
<keyword evidence="7" id="KW-0677">Repeat</keyword>
<feature type="compositionally biased region" description="Low complexity" evidence="14">
    <location>
        <begin position="478"/>
        <end position="505"/>
    </location>
</feature>
<dbReference type="Pfam" id="PF00658">
    <property type="entry name" value="MLLE"/>
    <property type="match status" value="1"/>
</dbReference>
<dbReference type="FunFam" id="3.30.70.330:FF:000520">
    <property type="entry name" value="Polyadenylate-binding protein"/>
    <property type="match status" value="1"/>
</dbReference>
<dbReference type="SMART" id="SM00360">
    <property type="entry name" value="RRM"/>
    <property type="match status" value="4"/>
</dbReference>
<dbReference type="Proteomes" id="UP001210925">
    <property type="component" value="Unassembled WGS sequence"/>
</dbReference>
<feature type="compositionally biased region" description="Low complexity" evidence="14">
    <location>
        <begin position="13"/>
        <end position="28"/>
    </location>
</feature>
<keyword evidence="11" id="KW-0539">Nucleus</keyword>
<evidence type="ECO:0000256" key="13">
    <source>
        <dbReference type="RuleBase" id="RU362004"/>
    </source>
</evidence>
<dbReference type="GO" id="GO:0005737">
    <property type="term" value="C:cytoplasm"/>
    <property type="evidence" value="ECO:0007669"/>
    <property type="project" value="UniProtKB-SubCell"/>
</dbReference>
<dbReference type="GO" id="GO:0005634">
    <property type="term" value="C:nucleus"/>
    <property type="evidence" value="ECO:0007669"/>
    <property type="project" value="UniProtKB-SubCell"/>
</dbReference>
<evidence type="ECO:0000256" key="9">
    <source>
        <dbReference type="ARBA" id="ARBA00022845"/>
    </source>
</evidence>
<dbReference type="FunFam" id="3.30.70.330:FF:000091">
    <property type="entry name" value="Polyadenylate-binding protein"/>
    <property type="match status" value="1"/>
</dbReference>
<feature type="domain" description="RRM" evidence="15">
    <location>
        <begin position="315"/>
        <end position="393"/>
    </location>
</feature>
<evidence type="ECO:0000256" key="1">
    <source>
        <dbReference type="ARBA" id="ARBA00004123"/>
    </source>
</evidence>
<keyword evidence="8" id="KW-0509">mRNA transport</keyword>
<evidence type="ECO:0000259" key="15">
    <source>
        <dbReference type="PROSITE" id="PS50102"/>
    </source>
</evidence>
<feature type="domain" description="RRM" evidence="15">
    <location>
        <begin position="32"/>
        <end position="110"/>
    </location>
</feature>
<dbReference type="FunFam" id="1.10.1900.10:FF:000006">
    <property type="entry name" value="Polyadenylate-binding protein"/>
    <property type="match status" value="1"/>
</dbReference>
<sequence length="608" mass="68073">MATTATSPVQHEQQQQPDYPYQPQQQPQGTASSLYVGDLDPNVTEAMLFEVFNSIGPVASIRVCRDTITRRSLGYGYVNYMNVADAEKALDALNYALIKGNPVRIMWSNRDPSIRKSGTGNIFIKNLDPSIDNKALHDTFSAFGNILSCKVAMDGDVSKGYGFVHYETMDQAEAAINAVNGMLLNDRQVYVGLHVSKKERDSKFEEMRAKFTNIYVKNIDASIDQAKFSEMFEAFGKVTSCALAVDESGASKEFGFVNYETHEDAQRAVDEMNEKEINGKVLYVGRAQKKNEREEDLRKQYEKIREEKLSKYQGVNLYVKNLDDGVDEELLRQEFSPFGVITSCKIMCDERTNVSKGFGFVCFSNPDEATKAVTEMNGRILKTKPLYVALAQRKDARRAQLAAQIQQRQFRMQPGMIPGVPNGYPGQPMFYPPQQRGFFPGQPQMIRPQQFPQPGVPMQGRPQFPMQPPQGFAQVPMQQGRPRPQQQKPPAGRGAAPQQAPAQANRGRNFKYTANAQNRPQVPPPAQGVDLASLATLDPEAQKRMLGEMLFPQIAQITPSYAGKVTGMLLEMDNAELLHLLEDKEAFNERVAEAVEVLEKHMQQQASE</sequence>
<dbReference type="Gene3D" id="3.30.70.330">
    <property type="match status" value="4"/>
</dbReference>
<feature type="region of interest" description="Disordered" evidence="14">
    <location>
        <begin position="442"/>
        <end position="505"/>
    </location>
</feature>
<feature type="domain" description="RRM" evidence="15">
    <location>
        <begin position="120"/>
        <end position="196"/>
    </location>
</feature>
<protein>
    <recommendedName>
        <fullName evidence="13">Polyadenylate-binding protein</fullName>
        <shortName evidence="13">PABP</shortName>
    </recommendedName>
</protein>
<dbReference type="GO" id="GO:0003723">
    <property type="term" value="F:RNA binding"/>
    <property type="evidence" value="ECO:0007669"/>
    <property type="project" value="UniProtKB-UniRule"/>
</dbReference>
<evidence type="ECO:0000256" key="12">
    <source>
        <dbReference type="PROSITE-ProRule" id="PRU00176"/>
    </source>
</evidence>
<dbReference type="InterPro" id="IPR003954">
    <property type="entry name" value="RRM_euk-type"/>
</dbReference>
<reference evidence="17" key="1">
    <citation type="submission" date="2020-05" db="EMBL/GenBank/DDBJ databases">
        <title>Phylogenomic resolution of chytrid fungi.</title>
        <authorList>
            <person name="Stajich J.E."/>
            <person name="Amses K."/>
            <person name="Simmons R."/>
            <person name="Seto K."/>
            <person name="Myers J."/>
            <person name="Bonds A."/>
            <person name="Quandt C.A."/>
            <person name="Barry K."/>
            <person name="Liu P."/>
            <person name="Grigoriev I."/>
            <person name="Longcore J.E."/>
            <person name="James T.Y."/>
        </authorList>
    </citation>
    <scope>NUCLEOTIDE SEQUENCE</scope>
    <source>
        <strain evidence="17">PLAUS21</strain>
    </source>
</reference>
<evidence type="ECO:0000256" key="8">
    <source>
        <dbReference type="ARBA" id="ARBA00022816"/>
    </source>
</evidence>
<dbReference type="InterPro" id="IPR012677">
    <property type="entry name" value="Nucleotide-bd_a/b_plait_sf"/>
</dbReference>
<dbReference type="InterPro" id="IPR036053">
    <property type="entry name" value="PABP-dom"/>
</dbReference>
<dbReference type="PROSITE" id="PS51309">
    <property type="entry name" value="PABC"/>
    <property type="match status" value="1"/>
</dbReference>
<evidence type="ECO:0000256" key="3">
    <source>
        <dbReference type="ARBA" id="ARBA00008557"/>
    </source>
</evidence>
<dbReference type="FunFam" id="3.30.70.330:FF:000003">
    <property type="entry name" value="Polyadenylate-binding protein"/>
    <property type="match status" value="1"/>
</dbReference>